<dbReference type="EMBL" id="JAVLSF010000457">
    <property type="protein sequence ID" value="MDR9778089.1"/>
    <property type="molecule type" value="Genomic_DNA"/>
</dbReference>
<reference evidence="1" key="1">
    <citation type="submission" date="2023-04" db="EMBL/GenBank/DDBJ databases">
        <title>Genomic characterization of faba bean (Vicia faba) microsymbionts in Mexican soils.</title>
        <authorList>
            <person name="Rivera Orduna F.N."/>
            <person name="Guevara-Luna J."/>
            <person name="Yan J."/>
            <person name="Arroyo-Herrera I."/>
            <person name="Li Y."/>
            <person name="Vasquez-Murrieta M.S."/>
            <person name="Wang E.T."/>
        </authorList>
    </citation>
    <scope>NUCLEOTIDE SEQUENCE</scope>
    <source>
        <strain evidence="1">CH26</strain>
    </source>
</reference>
<comment type="caution">
    <text evidence="1">The sequence shown here is derived from an EMBL/GenBank/DDBJ whole genome shotgun (WGS) entry which is preliminary data.</text>
</comment>
<dbReference type="Proteomes" id="UP001268610">
    <property type="component" value="Unassembled WGS sequence"/>
</dbReference>
<name>A0AAJ2H360_9HYPH</name>
<dbReference type="AlphaFoldDB" id="A0AAJ2H360"/>
<sequence>SELNSIINAKSKFPLKGLSDSLILNYDHWLMSNETPKTGFIASVFSSRIKFRAIAVNNTLQNHSYIERINFFIEKGWNFYLNGINEENIANNEFLATLAQYKYLFNEGNEADTTIINIWQNIDYFSIRLPIIDDSIFTDKSKGIWEFYVPESQEVRFQKMNSKTLIRARNPA</sequence>
<feature type="non-terminal residue" evidence="1">
    <location>
        <position position="1"/>
    </location>
</feature>
<protein>
    <submittedName>
        <fullName evidence="1">Uncharacterized protein</fullName>
    </submittedName>
</protein>
<organism evidence="1 2">
    <name type="scientific">Rhizobium hidalgonense</name>
    <dbReference type="NCBI Taxonomy" id="1538159"/>
    <lineage>
        <taxon>Bacteria</taxon>
        <taxon>Pseudomonadati</taxon>
        <taxon>Pseudomonadota</taxon>
        <taxon>Alphaproteobacteria</taxon>
        <taxon>Hyphomicrobiales</taxon>
        <taxon>Rhizobiaceae</taxon>
        <taxon>Rhizobium/Agrobacterium group</taxon>
        <taxon>Rhizobium</taxon>
    </lineage>
</organism>
<accession>A0AAJ2H360</accession>
<dbReference type="RefSeq" id="WP_310866219.1">
    <property type="nucleotide sequence ID" value="NZ_JAVLSF010000457.1"/>
</dbReference>
<evidence type="ECO:0000313" key="2">
    <source>
        <dbReference type="Proteomes" id="UP001268610"/>
    </source>
</evidence>
<gene>
    <name evidence="1" type="ORF">RJJ65_36755</name>
</gene>
<feature type="non-terminal residue" evidence="1">
    <location>
        <position position="172"/>
    </location>
</feature>
<evidence type="ECO:0000313" key="1">
    <source>
        <dbReference type="EMBL" id="MDR9778089.1"/>
    </source>
</evidence>
<proteinExistence type="predicted"/>